<accession>A0A183A4T4</accession>
<dbReference type="Proteomes" id="UP000272942">
    <property type="component" value="Unassembled WGS sequence"/>
</dbReference>
<protein>
    <submittedName>
        <fullName evidence="4">Ovule protein</fullName>
    </submittedName>
</protein>
<sequence length="89" mass="9609">MTCIIVRFKNLKGLVKEAMARSSDQPEQIRETESRKRAPVDSHQSNGDAPNGHESVDSAKSSEVVQAKRPKHDSSESSLTTVVSNGSSA</sequence>
<feature type="region of interest" description="Disordered" evidence="1">
    <location>
        <begin position="17"/>
        <end position="89"/>
    </location>
</feature>
<organism evidence="4">
    <name type="scientific">Echinostoma caproni</name>
    <dbReference type="NCBI Taxonomy" id="27848"/>
    <lineage>
        <taxon>Eukaryota</taxon>
        <taxon>Metazoa</taxon>
        <taxon>Spiralia</taxon>
        <taxon>Lophotrochozoa</taxon>
        <taxon>Platyhelminthes</taxon>
        <taxon>Trematoda</taxon>
        <taxon>Digenea</taxon>
        <taxon>Plagiorchiida</taxon>
        <taxon>Echinostomata</taxon>
        <taxon>Echinostomatoidea</taxon>
        <taxon>Echinostomatidae</taxon>
        <taxon>Echinostoma</taxon>
    </lineage>
</organism>
<evidence type="ECO:0000313" key="2">
    <source>
        <dbReference type="EMBL" id="VDP51314.1"/>
    </source>
</evidence>
<evidence type="ECO:0000256" key="1">
    <source>
        <dbReference type="SAM" id="MobiDB-lite"/>
    </source>
</evidence>
<dbReference type="AlphaFoldDB" id="A0A183A4T4"/>
<name>A0A183A4T4_9TREM</name>
<evidence type="ECO:0000313" key="3">
    <source>
        <dbReference type="Proteomes" id="UP000272942"/>
    </source>
</evidence>
<proteinExistence type="predicted"/>
<reference evidence="2 3" key="2">
    <citation type="submission" date="2018-11" db="EMBL/GenBank/DDBJ databases">
        <authorList>
            <consortium name="Pathogen Informatics"/>
        </authorList>
    </citation>
    <scope>NUCLEOTIDE SEQUENCE [LARGE SCALE GENOMIC DNA]</scope>
    <source>
        <strain evidence="2 3">Egypt</strain>
    </source>
</reference>
<feature type="compositionally biased region" description="Basic and acidic residues" evidence="1">
    <location>
        <begin position="27"/>
        <end position="40"/>
    </location>
</feature>
<keyword evidence="3" id="KW-1185">Reference proteome</keyword>
<dbReference type="WBParaSite" id="ECPE_0000196901-mRNA-1">
    <property type="protein sequence ID" value="ECPE_0000196901-mRNA-1"/>
    <property type="gene ID" value="ECPE_0000196901"/>
</dbReference>
<dbReference type="EMBL" id="UZAN01020682">
    <property type="protein sequence ID" value="VDP51314.1"/>
    <property type="molecule type" value="Genomic_DNA"/>
</dbReference>
<feature type="compositionally biased region" description="Polar residues" evidence="1">
    <location>
        <begin position="76"/>
        <end position="89"/>
    </location>
</feature>
<reference evidence="4" key="1">
    <citation type="submission" date="2016-06" db="UniProtKB">
        <authorList>
            <consortium name="WormBaseParasite"/>
        </authorList>
    </citation>
    <scope>IDENTIFICATION</scope>
</reference>
<evidence type="ECO:0000313" key="4">
    <source>
        <dbReference type="WBParaSite" id="ECPE_0000196901-mRNA-1"/>
    </source>
</evidence>
<gene>
    <name evidence="2" type="ORF">ECPE_LOCUS1969</name>
</gene>